<feature type="domain" description="Plastocyanin-like" evidence="5">
    <location>
        <begin position="2096"/>
        <end position="2236"/>
    </location>
</feature>
<feature type="domain" description="Plastocyanin-like" evidence="6">
    <location>
        <begin position="1771"/>
        <end position="1860"/>
    </location>
</feature>
<dbReference type="PANTHER" id="PTHR11709">
    <property type="entry name" value="MULTI-COPPER OXIDASE"/>
    <property type="match status" value="1"/>
</dbReference>
<comment type="caution">
    <text evidence="7">The sequence shown here is derived from an EMBL/GenBank/DDBJ whole genome shotgun (WGS) entry which is preliminary data.</text>
</comment>
<evidence type="ECO:0000256" key="3">
    <source>
        <dbReference type="SAM" id="SignalP"/>
    </source>
</evidence>
<dbReference type="EMBL" id="PSQE01000003">
    <property type="protein sequence ID" value="RHN69109.1"/>
    <property type="molecule type" value="Genomic_DNA"/>
</dbReference>
<feature type="chain" id="PRO_5017467221" evidence="3">
    <location>
        <begin position="22"/>
        <end position="2266"/>
    </location>
</feature>
<dbReference type="InterPro" id="IPR011706">
    <property type="entry name" value="Cu-oxidase_C"/>
</dbReference>
<dbReference type="GO" id="GO:0005507">
    <property type="term" value="F:copper ion binding"/>
    <property type="evidence" value="ECO:0007669"/>
    <property type="project" value="InterPro"/>
</dbReference>
<evidence type="ECO:0000313" key="7">
    <source>
        <dbReference type="EMBL" id="RHN69109.1"/>
    </source>
</evidence>
<dbReference type="InterPro" id="IPR001117">
    <property type="entry name" value="Cu-oxidase_2nd"/>
</dbReference>
<feature type="domain" description="Plastocyanin-like" evidence="5">
    <location>
        <begin position="1530"/>
        <end position="1670"/>
    </location>
</feature>
<comment type="similarity">
    <text evidence="1">Belongs to the multicopper oxidase family.</text>
</comment>
<protein>
    <submittedName>
        <fullName evidence="7">Putative L-ascorbate oxidase</fullName>
        <ecNumber evidence="7">1.10.3.3</ecNumber>
    </submittedName>
</protein>
<dbReference type="PANTHER" id="PTHR11709:SF467">
    <property type="entry name" value="L-ASCORBATE OXIDASE-LIKE PROTEIN"/>
    <property type="match status" value="1"/>
</dbReference>
<dbReference type="GO" id="GO:0008447">
    <property type="term" value="F:L-ascorbate oxidase activity"/>
    <property type="evidence" value="ECO:0007669"/>
    <property type="project" value="UniProtKB-EC"/>
</dbReference>
<feature type="domain" description="Plastocyanin-like" evidence="5">
    <location>
        <begin position="380"/>
        <end position="520"/>
    </location>
</feature>
<gene>
    <name evidence="7" type="ORF">MtrunA17_Chr3g0121171</name>
</gene>
<evidence type="ECO:0000259" key="4">
    <source>
        <dbReference type="Pfam" id="PF00394"/>
    </source>
</evidence>
<dbReference type="EC" id="1.10.3.3" evidence="7"/>
<keyword evidence="2" id="KW-0325">Glycoprotein</keyword>
<dbReference type="InterPro" id="IPR011707">
    <property type="entry name" value="Cu-oxidase-like_N"/>
</dbReference>
<dbReference type="InterPro" id="IPR008972">
    <property type="entry name" value="Cupredoxin"/>
</dbReference>
<evidence type="ECO:0000256" key="2">
    <source>
        <dbReference type="ARBA" id="ARBA00023180"/>
    </source>
</evidence>
<feature type="domain" description="Plastocyanin-like" evidence="6">
    <location>
        <begin position="32"/>
        <end position="144"/>
    </location>
</feature>
<dbReference type="Gramene" id="rna17538">
    <property type="protein sequence ID" value="RHN69109.1"/>
    <property type="gene ID" value="gene17538"/>
</dbReference>
<keyword evidence="3" id="KW-0732">Signal</keyword>
<dbReference type="Pfam" id="PF07732">
    <property type="entry name" value="Cu-oxidase_3"/>
    <property type="match status" value="4"/>
</dbReference>
<accession>A0A396ITT0</accession>
<sequence>MGRGAMLAALMLCLLGVTVYGEDPYIYYTWKVTYGTISPLGTPQQGILINGQFPGPEINSTSNNNVVVNVFNNLDEPLLFTWHGVQQRKNSWQDGTLGVQCPILPGTNYTYKFQVKDQIGSYFYYPTTGLQRAVGGFGGLRIFSRLLIPVPYADPEDEYWVLIGDWYGKSHKTLKMELDSGRSIGRPAGVIINGKNAKGDGSDEPLYTMKPGKTYKYRICNTGLKDTLNFRFQGHGMKLVETEGSHVVQNVYDSLDVHVGQCYTVLVTADKEPKDYYMVASTRMTKYNLLGKGIIRYTNGKGPASPMLPPAPVGWAWSLNQFRSFRWNLTASAARPNPQGSYHYGQINITRTIKFVNSVSNVNGKLRYAINGVSHVDPETPVKLAEYYGVADKVFKYNIISDEPPIDLRAITIAPNVMQTTFRTFIEIIFENPGKVLQSYNLGGYSFFVVAGEPGTWTPEKRKGYNLLDAISRHTIQVFPKSWAAIMLTFDNAGMWQLRSEHAEHRYLGQQLYLSVESEEKSTRDEYNLPETQLVCGIVKDMPRPPPKYEIGNKSFISFSLFYYSISFIKIKNNNKMGRGAVLAFMLCLLGVTVYGEDPYIYYTWKVTYGTISPLGTPQQGILINGQFPGPEINSTSNNNVVVNVFNNLDEPLLFTWHGVQQRKNSWQDGTAGVQCPILPGTNYTYKFQVKDQIGSYFYYPTTGLQRAVGGFGGLRIFSRLLIPVPYADPEDEYWVLIGDWYGKSHKTLKMELDSGRSIGRPAGVIINGKNAKGDGSDEPLYTMKPGKTYKYRICNTGLKDTLNFRFQGHGMKLVETEGSHVVQNVYDSLDVHVGQCYTVLVTADKEPRDYYMIASTRMTKYNLLGKGIIRYTNGKGPASPVLPPAPVGWAWSLNQFRSFRWNLTASAARPNPQGSYHYGQINITRTIKFVNSVSNVNGKLRYAINGVSHVDPETPVKLAEYYGVADKVFKYNIISDEPPTDLKAITIAPNVMQTTFRTFIEIIFENPEKVLQSYNLGGYSFFAVAGEPGTWTPEKRKGYNLLDAISRHTIQVFPKSWAAIMLTFDNAGMWQLRSEHAEHRYLGQQLYLSVESEEKSTRDEYNLPETQLVCGIVKDMPRPPPKYEIGNKSFISFSLFYYSISFIKIKNNNKMGRGAVLAFMLCLLGVTVYGEDPYIYYTWKVTYGTISPLGTPQQGILINGQFPGPEINSTSNNNVVVNVFNNLDEPLLFTWHGVQQRKNSWQDGTAGVQCPILPGTNYTYKFQVKDQIGSYFYYPTTGLQRAVGGFGGLRIFSRLLIPVPYADPEDEYWVLIGDWYGKSHKTLKMELDSGRSIGRPAGVIINGKNAKGDGSDEPLYTMKPGKTYKYRICNTGLKDTLNFRFQGHGMKLVETEGSHVVQNVYDSLDVHVGQCYTVLVTADKEPRDYYMIASTRMTKYNLVGKGIVRYTNGKGPASPLLPSAPVGWAWSLNQFRSFRWNLTASAARPNPQGSYHYGQINITRTIKFVNSVSNVNGKLRYAINGVSHVDPETPVKLAEYYGVADKVFKYNIISDEPPTDLRAITIAPNVMQTTFRTFIEIIFENPGKVLQSYNLGGYSFFAVAGEPGTWTPEKRKGYNLLDAISRHTIQVFPKSWAAIMLTFDNAGMWQLRSEHAEHRYLGQQLYLSVESEEKSTRDEYNLPETQLVCGIVKDMPRPPPKYEIGNKSFISFSLFYYSISFIKIKNNNKIGRGAVLAFMLCLLGVTVYGEDPYIYYTWKVTYGTISPLGTPQQGPEINSTSNNNVVANVFNNLDEPLLFTWHGVQQRKNSWQDGTPGVQCPILPGTNYTYKFQVKDQIGSYFYYPTTGLQRAVGGFGGLRIFSRLLIPVPYADPEDEYWVLICDWYGKSHKTLKMELDSGRSIGRPAGVIINGKNAKGDGSDEPLYTMKPGKTYKYRICNTGLKDTLNFRFQGHGMKLVETEGSHVVQNVYDSLDVHVGQCYTVLVTADKEPRDYYMIASTRMTKYNLLGKGIIRYTNGKGPASPVLPPAPVGWAWSLNQFRSFRWNLTASAARPNPQGSYHYGQINITRTIKFVNSVSNVNGKLCYAINGVSHVDPETPVKLAEYYGIADKVFKYNIISDEPPTDLKAITIAPNVMQTTFRTFIEIIFENPEKVLQSYNLGGYSFFAVAGEPGTWTPEKRKGYNLLDAISRHTIQVFPKSWAAIMLTFDNAGMWQLRSEHAEHRYLGQQLYLSVESEEKSTRDEYNLPETQLVCGIVKDMPRPPPKYV</sequence>
<reference evidence="7" key="1">
    <citation type="journal article" date="2018" name="Nat. Plants">
        <title>Whole-genome landscape of Medicago truncatula symbiotic genes.</title>
        <authorList>
            <person name="Pecrix Y."/>
            <person name="Gamas P."/>
            <person name="Carrere S."/>
        </authorList>
    </citation>
    <scope>NUCLEOTIDE SEQUENCE</scope>
    <source>
        <tissue evidence="7">Leaves</tissue>
    </source>
</reference>
<feature type="domain" description="Plastocyanin-like" evidence="6">
    <location>
        <begin position="1182"/>
        <end position="1294"/>
    </location>
</feature>
<name>A0A396ITT0_MEDTR</name>
<organism evidence="7">
    <name type="scientific">Medicago truncatula</name>
    <name type="common">Barrel medic</name>
    <name type="synonym">Medicago tribuloides</name>
    <dbReference type="NCBI Taxonomy" id="3880"/>
    <lineage>
        <taxon>Eukaryota</taxon>
        <taxon>Viridiplantae</taxon>
        <taxon>Streptophyta</taxon>
        <taxon>Embryophyta</taxon>
        <taxon>Tracheophyta</taxon>
        <taxon>Spermatophyta</taxon>
        <taxon>Magnoliopsida</taxon>
        <taxon>eudicotyledons</taxon>
        <taxon>Gunneridae</taxon>
        <taxon>Pentapetalae</taxon>
        <taxon>rosids</taxon>
        <taxon>fabids</taxon>
        <taxon>Fabales</taxon>
        <taxon>Fabaceae</taxon>
        <taxon>Papilionoideae</taxon>
        <taxon>50 kb inversion clade</taxon>
        <taxon>NPAAA clade</taxon>
        <taxon>Hologalegina</taxon>
        <taxon>IRL clade</taxon>
        <taxon>Trifolieae</taxon>
        <taxon>Medicago</taxon>
    </lineage>
</organism>
<feature type="domain" description="Plastocyanin-like" evidence="4">
    <location>
        <begin position="158"/>
        <end position="299"/>
    </location>
</feature>
<dbReference type="InterPro" id="IPR045087">
    <property type="entry name" value="Cu-oxidase_fam"/>
</dbReference>
<keyword evidence="7" id="KW-0560">Oxidoreductase</keyword>
<dbReference type="SUPFAM" id="SSF49503">
    <property type="entry name" value="Cupredoxins"/>
    <property type="match status" value="12"/>
</dbReference>
<feature type="domain" description="Plastocyanin-like" evidence="5">
    <location>
        <begin position="955"/>
        <end position="1095"/>
    </location>
</feature>
<evidence type="ECO:0000259" key="5">
    <source>
        <dbReference type="Pfam" id="PF07731"/>
    </source>
</evidence>
<feature type="domain" description="Plastocyanin-like" evidence="4">
    <location>
        <begin position="1308"/>
        <end position="1448"/>
    </location>
</feature>
<dbReference type="Pfam" id="PF00394">
    <property type="entry name" value="Cu-oxidase"/>
    <property type="match status" value="4"/>
</dbReference>
<proteinExistence type="inferred from homology"/>
<feature type="signal peptide" evidence="3">
    <location>
        <begin position="1"/>
        <end position="21"/>
    </location>
</feature>
<dbReference type="Pfam" id="PF07731">
    <property type="entry name" value="Cu-oxidase_2"/>
    <property type="match status" value="4"/>
</dbReference>
<dbReference type="Proteomes" id="UP000265566">
    <property type="component" value="Chromosome 3"/>
</dbReference>
<evidence type="ECO:0000256" key="1">
    <source>
        <dbReference type="ARBA" id="ARBA00010609"/>
    </source>
</evidence>
<feature type="domain" description="Plastocyanin-like" evidence="6">
    <location>
        <begin position="607"/>
        <end position="719"/>
    </location>
</feature>
<feature type="domain" description="Plastocyanin-like" evidence="4">
    <location>
        <begin position="733"/>
        <end position="874"/>
    </location>
</feature>
<dbReference type="Gene3D" id="2.60.40.420">
    <property type="entry name" value="Cupredoxins - blue copper proteins"/>
    <property type="match status" value="12"/>
</dbReference>
<feature type="domain" description="Plastocyanin-like" evidence="4">
    <location>
        <begin position="1874"/>
        <end position="2015"/>
    </location>
</feature>
<evidence type="ECO:0000259" key="6">
    <source>
        <dbReference type="Pfam" id="PF07732"/>
    </source>
</evidence>